<organism evidence="8 9">
    <name type="scientific">Paenibacillus alvei</name>
    <name type="common">Bacillus alvei</name>
    <dbReference type="NCBI Taxonomy" id="44250"/>
    <lineage>
        <taxon>Bacteria</taxon>
        <taxon>Bacillati</taxon>
        <taxon>Bacillota</taxon>
        <taxon>Bacilli</taxon>
        <taxon>Bacillales</taxon>
        <taxon>Paenibacillaceae</taxon>
        <taxon>Paenibacillus</taxon>
    </lineage>
</organism>
<dbReference type="PANTHER" id="PTHR31153:SF1">
    <property type="entry name" value="CALMODULIN CALCIUM-DEPENDENT NAD KINASE"/>
    <property type="match status" value="1"/>
</dbReference>
<evidence type="ECO:0000313" key="8">
    <source>
        <dbReference type="EMBL" id="MCY9763244.1"/>
    </source>
</evidence>
<accession>A0ABT4H2W6</accession>
<dbReference type="Gene3D" id="3.40.50.300">
    <property type="entry name" value="P-loop containing nucleotide triphosphate hydrolases"/>
    <property type="match status" value="1"/>
</dbReference>
<name>A0ABT4H2W6_PAEAL</name>
<protein>
    <recommendedName>
        <fullName evidence="5">UDP-N-acetylglucosamine kinase</fullName>
        <ecNumber evidence="2">2.7.1.176</ecNumber>
    </recommendedName>
    <alternativeName>
        <fullName evidence="5">UDP-N-acetylglucosamine kinase</fullName>
    </alternativeName>
</protein>
<proteinExistence type="inferred from homology"/>
<evidence type="ECO:0000256" key="4">
    <source>
        <dbReference type="ARBA" id="ARBA00022840"/>
    </source>
</evidence>
<dbReference type="InterPro" id="IPR044802">
    <property type="entry name" value="NADKc-like"/>
</dbReference>
<evidence type="ECO:0000256" key="2">
    <source>
        <dbReference type="ARBA" id="ARBA00011963"/>
    </source>
</evidence>
<dbReference type="Proteomes" id="UP001527181">
    <property type="component" value="Unassembled WGS sequence"/>
</dbReference>
<evidence type="ECO:0000313" key="9">
    <source>
        <dbReference type="Proteomes" id="UP001527181"/>
    </source>
</evidence>
<dbReference type="InterPro" id="IPR010488">
    <property type="entry name" value="Zeta_toxin_domain"/>
</dbReference>
<comment type="similarity">
    <text evidence="1">Belongs to the zeta toxin family.</text>
</comment>
<dbReference type="InterPro" id="IPR027417">
    <property type="entry name" value="P-loop_NTPase"/>
</dbReference>
<evidence type="ECO:0000256" key="5">
    <source>
        <dbReference type="ARBA" id="ARBA00032897"/>
    </source>
</evidence>
<gene>
    <name evidence="8" type="ORF">M5X12_22175</name>
</gene>
<keyword evidence="4" id="KW-0067">ATP-binding</keyword>
<dbReference type="EC" id="2.7.1.176" evidence="2"/>
<evidence type="ECO:0000256" key="3">
    <source>
        <dbReference type="ARBA" id="ARBA00022741"/>
    </source>
</evidence>
<dbReference type="EMBL" id="JAMDNP010000050">
    <property type="protein sequence ID" value="MCY9763244.1"/>
    <property type="molecule type" value="Genomic_DNA"/>
</dbReference>
<keyword evidence="3" id="KW-0547">Nucleotide-binding</keyword>
<dbReference type="RefSeq" id="WP_268600143.1">
    <property type="nucleotide sequence ID" value="NZ_JAMDNP010000050.1"/>
</dbReference>
<dbReference type="Pfam" id="PF06414">
    <property type="entry name" value="Zeta_toxin"/>
    <property type="match status" value="1"/>
</dbReference>
<evidence type="ECO:0000256" key="1">
    <source>
        <dbReference type="ARBA" id="ARBA00009104"/>
    </source>
</evidence>
<dbReference type="SUPFAM" id="SSF52540">
    <property type="entry name" value="P-loop containing nucleoside triphosphate hydrolases"/>
    <property type="match status" value="1"/>
</dbReference>
<feature type="domain" description="Zeta toxin" evidence="7">
    <location>
        <begin position="34"/>
        <end position="201"/>
    </location>
</feature>
<evidence type="ECO:0000259" key="7">
    <source>
        <dbReference type="Pfam" id="PF06414"/>
    </source>
</evidence>
<reference evidence="8 9" key="1">
    <citation type="submission" date="2022-05" db="EMBL/GenBank/DDBJ databases">
        <title>Genome Sequencing of Bee-Associated Microbes.</title>
        <authorList>
            <person name="Dunlap C."/>
        </authorList>
    </citation>
    <scope>NUCLEOTIDE SEQUENCE [LARGE SCALE GENOMIC DNA]</scope>
    <source>
        <strain evidence="8 9">NRRL B-04010</strain>
    </source>
</reference>
<evidence type="ECO:0000256" key="6">
    <source>
        <dbReference type="ARBA" id="ARBA00048178"/>
    </source>
</evidence>
<keyword evidence="9" id="KW-1185">Reference proteome</keyword>
<dbReference type="PANTHER" id="PTHR31153">
    <property type="entry name" value="CALMODULIN CALCIUM-DEPENDENT NAD KINASE"/>
    <property type="match status" value="1"/>
</dbReference>
<comment type="caution">
    <text evidence="8">The sequence shown here is derived from an EMBL/GenBank/DDBJ whole genome shotgun (WGS) entry which is preliminary data.</text>
</comment>
<comment type="catalytic activity">
    <reaction evidence="6">
        <text>UDP-N-acetyl-alpha-D-glucosamine + ATP = UDP-N-acetyl-alpha-D-glucosamine 3'-phosphate + ADP + H(+)</text>
        <dbReference type="Rhea" id="RHEA:32671"/>
        <dbReference type="ChEBI" id="CHEBI:15378"/>
        <dbReference type="ChEBI" id="CHEBI:30616"/>
        <dbReference type="ChEBI" id="CHEBI:57705"/>
        <dbReference type="ChEBI" id="CHEBI:64353"/>
        <dbReference type="ChEBI" id="CHEBI:456216"/>
        <dbReference type="EC" id="2.7.1.176"/>
    </reaction>
</comment>
<sequence>MNIESTKFVHFKNCQYTAEREQVHAEVIDKILGGINPATEQPLAIYLGGGSASGKTTISQMLIESFKSEGESVVLVDSDHIKTLLPEYKTLIETVPEQAASILHDESSDISEALYSKALESQMNLIFDGTMKSAEKYERLIQNAQSFDYSTSIVIADVPLKEAFRRADVRYEIEKRRVPREVIVLSHKSVPITFQKIKDKVDSFYLYDTTQRHPEQFYSMNNGKEKIHNEERLSQFYEKAGSPNHEKWITPTEEVKLIDILKKCKGLPNDESLTSEAYKRSVSQYSVREGRSGEVLQFYYKGENTLQSLKLVKYPYLSMEAKNNFLEQAAINATQIATRTLEM</sequence>